<name>A0A0A1MNR4_RHIZD</name>
<accession>A0A0A1MNR4</accession>
<proteinExistence type="predicted"/>
<protein>
    <recommendedName>
        <fullName evidence="1">Integrase zinc-binding domain-containing protein</fullName>
    </recommendedName>
</protein>
<dbReference type="Gene3D" id="1.10.340.70">
    <property type="match status" value="1"/>
</dbReference>
<dbReference type="InterPro" id="IPR041588">
    <property type="entry name" value="Integrase_H2C2"/>
</dbReference>
<reference evidence="2 3" key="1">
    <citation type="journal article" date="2016" name="Proc. Natl. Acad. Sci. U.S.A.">
        <title>Lipid metabolic changes in an early divergent fungus govern the establishment of a mutualistic symbiosis with endobacteria.</title>
        <authorList>
            <person name="Lastovetsky O.A."/>
            <person name="Gaspar M.L."/>
            <person name="Mondo S.J."/>
            <person name="LaButti K.M."/>
            <person name="Sandor L."/>
            <person name="Grigoriev I.V."/>
            <person name="Henry S.A."/>
            <person name="Pawlowska T.E."/>
        </authorList>
    </citation>
    <scope>NUCLEOTIDE SEQUENCE [LARGE SCALE GENOMIC DNA]</scope>
    <source>
        <strain evidence="2 3">ATCC 11559</strain>
    </source>
</reference>
<sequence length="214" mass="24358">MQSYISNGFNICDNFTPISFFESISNPPKEDDYGFTTISDFQVTMQDYLDKLHAKKRDKALIDFDCYKSIEEILKNPSNTAISTAQFRYWAKKMFELSPGETKVVCHNGKPVAIKETIYEILLDAHKIANHGGRDKTSAIVKSSFSWIPKELIARFVRCCPTCRFKRNGNHLDTFDSCSPPSTIDYTDLFLDAMSIEASMPSTTLWEILAGEFK</sequence>
<dbReference type="Pfam" id="PF17921">
    <property type="entry name" value="Integrase_H2C2"/>
    <property type="match status" value="1"/>
</dbReference>
<evidence type="ECO:0000259" key="1">
    <source>
        <dbReference type="Pfam" id="PF17921"/>
    </source>
</evidence>
<dbReference type="VEuPathDB" id="FungiDB:BCV72DRAFT_228185"/>
<dbReference type="Proteomes" id="UP000242381">
    <property type="component" value="Unassembled WGS sequence"/>
</dbReference>
<gene>
    <name evidence="2" type="ORF">BCV71DRAFT_228036</name>
</gene>
<organism evidence="2 3">
    <name type="scientific">Rhizopus microsporus</name>
    <dbReference type="NCBI Taxonomy" id="58291"/>
    <lineage>
        <taxon>Eukaryota</taxon>
        <taxon>Fungi</taxon>
        <taxon>Fungi incertae sedis</taxon>
        <taxon>Mucoromycota</taxon>
        <taxon>Mucoromycotina</taxon>
        <taxon>Mucoromycetes</taxon>
        <taxon>Mucorales</taxon>
        <taxon>Mucorineae</taxon>
        <taxon>Rhizopodaceae</taxon>
        <taxon>Rhizopus</taxon>
    </lineage>
</organism>
<evidence type="ECO:0000313" key="2">
    <source>
        <dbReference type="EMBL" id="ORE16557.1"/>
    </source>
</evidence>
<evidence type="ECO:0000313" key="3">
    <source>
        <dbReference type="Proteomes" id="UP000242381"/>
    </source>
</evidence>
<feature type="domain" description="Integrase zinc-binding" evidence="1">
    <location>
        <begin position="117"/>
        <end position="164"/>
    </location>
</feature>
<dbReference type="EMBL" id="KV921382">
    <property type="protein sequence ID" value="ORE16557.1"/>
    <property type="molecule type" value="Genomic_DNA"/>
</dbReference>
<dbReference type="AlphaFoldDB" id="A0A0A1MNR4"/>
<dbReference type="OMA" id="SPQFRWW"/>